<comment type="caution">
    <text evidence="1">The sequence shown here is derived from an EMBL/GenBank/DDBJ whole genome shotgun (WGS) entry which is preliminary data.</text>
</comment>
<sequence length="144" mass="16392">MKKGLSTIASNSHLIETPRVKANLHTFPHIRKAVRATTSISTTRPASLYLDDGFLDTPGAYKHENEVKSCKQSLVLEELTSLETQIKEINSKIAHNIEILRKKEERGEELKGIIRRIEHRTLPTDSSFEEESKNWSCTNNCTLF</sequence>
<evidence type="ECO:0000313" key="2">
    <source>
        <dbReference type="Proteomes" id="UP000187209"/>
    </source>
</evidence>
<dbReference type="AlphaFoldDB" id="A0A1R2CHM0"/>
<organism evidence="1 2">
    <name type="scientific">Stentor coeruleus</name>
    <dbReference type="NCBI Taxonomy" id="5963"/>
    <lineage>
        <taxon>Eukaryota</taxon>
        <taxon>Sar</taxon>
        <taxon>Alveolata</taxon>
        <taxon>Ciliophora</taxon>
        <taxon>Postciliodesmatophora</taxon>
        <taxon>Heterotrichea</taxon>
        <taxon>Heterotrichida</taxon>
        <taxon>Stentoridae</taxon>
        <taxon>Stentor</taxon>
    </lineage>
</organism>
<keyword evidence="2" id="KW-1185">Reference proteome</keyword>
<name>A0A1R2CHM0_9CILI</name>
<proteinExistence type="predicted"/>
<evidence type="ECO:0000313" key="1">
    <source>
        <dbReference type="EMBL" id="OMJ88446.1"/>
    </source>
</evidence>
<accession>A0A1R2CHM0</accession>
<gene>
    <name evidence="1" type="ORF">SteCoe_9672</name>
</gene>
<protein>
    <submittedName>
        <fullName evidence="1">Uncharacterized protein</fullName>
    </submittedName>
</protein>
<dbReference type="EMBL" id="MPUH01000151">
    <property type="protein sequence ID" value="OMJ88446.1"/>
    <property type="molecule type" value="Genomic_DNA"/>
</dbReference>
<reference evidence="1 2" key="1">
    <citation type="submission" date="2016-11" db="EMBL/GenBank/DDBJ databases">
        <title>The macronuclear genome of Stentor coeruleus: a giant cell with tiny introns.</title>
        <authorList>
            <person name="Slabodnick M."/>
            <person name="Ruby J.G."/>
            <person name="Reiff S.B."/>
            <person name="Swart E.C."/>
            <person name="Gosai S."/>
            <person name="Prabakaran S."/>
            <person name="Witkowska E."/>
            <person name="Larue G.E."/>
            <person name="Fisher S."/>
            <person name="Freeman R.M."/>
            <person name="Gunawardena J."/>
            <person name="Chu W."/>
            <person name="Stover N.A."/>
            <person name="Gregory B.D."/>
            <person name="Nowacki M."/>
            <person name="Derisi J."/>
            <person name="Roy S.W."/>
            <person name="Marshall W.F."/>
            <person name="Sood P."/>
        </authorList>
    </citation>
    <scope>NUCLEOTIDE SEQUENCE [LARGE SCALE GENOMIC DNA]</scope>
    <source>
        <strain evidence="1">WM001</strain>
    </source>
</reference>
<dbReference type="Proteomes" id="UP000187209">
    <property type="component" value="Unassembled WGS sequence"/>
</dbReference>